<evidence type="ECO:0000313" key="3">
    <source>
        <dbReference type="Proteomes" id="UP001159363"/>
    </source>
</evidence>
<proteinExistence type="predicted"/>
<feature type="compositionally biased region" description="Acidic residues" evidence="1">
    <location>
        <begin position="283"/>
        <end position="298"/>
    </location>
</feature>
<dbReference type="EMBL" id="JARBHB010000003">
    <property type="protein sequence ID" value="KAJ8890896.1"/>
    <property type="molecule type" value="Genomic_DNA"/>
</dbReference>
<feature type="region of interest" description="Disordered" evidence="1">
    <location>
        <begin position="13"/>
        <end position="48"/>
    </location>
</feature>
<sequence>MVVRQNVLLKLNLGDHGSGKDVPKHGKRNVAKRARHRPKGLPKKPICEHGNKRHFRCKDLSLQDIRRIRQKFYQQPDHEWQNNFLLQHVSVVTPKRSCTSAGSSKSSQTNTFCYVWTENEFSKGSNQIASAVPPPDRIFVHLERELHSRSVIETPDEYVKVIKKQENLRRRDAKKPCNLTFSIPESKENCCPKSKTNTSALVLGEPFYNFEGGEPKSLCKRGKIFCHTQIPNVPKGVPVKPAKLCNVKRLLVIHLREERDNNPKLELFKNVFEEESFPTQGQNEDEESDELLDFDSTR</sequence>
<feature type="region of interest" description="Disordered" evidence="1">
    <location>
        <begin position="275"/>
        <end position="298"/>
    </location>
</feature>
<reference evidence="2 3" key="1">
    <citation type="submission" date="2023-02" db="EMBL/GenBank/DDBJ databases">
        <title>LHISI_Scaffold_Assembly.</title>
        <authorList>
            <person name="Stuart O.P."/>
            <person name="Cleave R."/>
            <person name="Magrath M.J.L."/>
            <person name="Mikheyev A.S."/>
        </authorList>
    </citation>
    <scope>NUCLEOTIDE SEQUENCE [LARGE SCALE GENOMIC DNA]</scope>
    <source>
        <strain evidence="2">Daus_M_001</strain>
        <tissue evidence="2">Leg muscle</tissue>
    </source>
</reference>
<gene>
    <name evidence="2" type="ORF">PR048_010405</name>
</gene>
<comment type="caution">
    <text evidence="2">The sequence shown here is derived from an EMBL/GenBank/DDBJ whole genome shotgun (WGS) entry which is preliminary data.</text>
</comment>
<evidence type="ECO:0000256" key="1">
    <source>
        <dbReference type="SAM" id="MobiDB-lite"/>
    </source>
</evidence>
<feature type="compositionally biased region" description="Basic residues" evidence="1">
    <location>
        <begin position="25"/>
        <end position="42"/>
    </location>
</feature>
<protein>
    <submittedName>
        <fullName evidence="2">Uncharacterized protein</fullName>
    </submittedName>
</protein>
<organism evidence="2 3">
    <name type="scientific">Dryococelus australis</name>
    <dbReference type="NCBI Taxonomy" id="614101"/>
    <lineage>
        <taxon>Eukaryota</taxon>
        <taxon>Metazoa</taxon>
        <taxon>Ecdysozoa</taxon>
        <taxon>Arthropoda</taxon>
        <taxon>Hexapoda</taxon>
        <taxon>Insecta</taxon>
        <taxon>Pterygota</taxon>
        <taxon>Neoptera</taxon>
        <taxon>Polyneoptera</taxon>
        <taxon>Phasmatodea</taxon>
        <taxon>Verophasmatodea</taxon>
        <taxon>Anareolatae</taxon>
        <taxon>Phasmatidae</taxon>
        <taxon>Eurycanthinae</taxon>
        <taxon>Dryococelus</taxon>
    </lineage>
</organism>
<accession>A0ABQ9I2P0</accession>
<evidence type="ECO:0000313" key="2">
    <source>
        <dbReference type="EMBL" id="KAJ8890896.1"/>
    </source>
</evidence>
<keyword evidence="3" id="KW-1185">Reference proteome</keyword>
<dbReference type="Proteomes" id="UP001159363">
    <property type="component" value="Chromosome 3"/>
</dbReference>
<name>A0ABQ9I2P0_9NEOP</name>